<dbReference type="PANTHER" id="PTHR21240">
    <property type="entry name" value="2-AMINO-3-CARBOXYLMUCONATE-6-SEMIALDEHYDE DECARBOXYLASE"/>
    <property type="match status" value="1"/>
</dbReference>
<dbReference type="EMBL" id="CAFABA010000003">
    <property type="protein sequence ID" value="CAB4812907.1"/>
    <property type="molecule type" value="Genomic_DNA"/>
</dbReference>
<dbReference type="EMBL" id="CAEZYR010000008">
    <property type="protein sequence ID" value="CAB4729566.1"/>
    <property type="molecule type" value="Genomic_DNA"/>
</dbReference>
<dbReference type="GO" id="GO:0019748">
    <property type="term" value="P:secondary metabolic process"/>
    <property type="evidence" value="ECO:0007669"/>
    <property type="project" value="TreeGrafter"/>
</dbReference>
<accession>A0A6J6S457</accession>
<dbReference type="Pfam" id="PF04909">
    <property type="entry name" value="Amidohydro_2"/>
    <property type="match status" value="1"/>
</dbReference>
<proteinExistence type="predicted"/>
<dbReference type="InterPro" id="IPR032466">
    <property type="entry name" value="Metal_Hydrolase"/>
</dbReference>
<dbReference type="Gene3D" id="3.20.20.140">
    <property type="entry name" value="Metal-dependent hydrolases"/>
    <property type="match status" value="1"/>
</dbReference>
<feature type="domain" description="Amidohydrolase-related" evidence="2">
    <location>
        <begin position="112"/>
        <end position="405"/>
    </location>
</feature>
<dbReference type="GO" id="GO:0016831">
    <property type="term" value="F:carboxy-lyase activity"/>
    <property type="evidence" value="ECO:0007669"/>
    <property type="project" value="InterPro"/>
</dbReference>
<protein>
    <submittedName>
        <fullName evidence="3">Unannotated protein</fullName>
    </submittedName>
</protein>
<dbReference type="InterPro" id="IPR006680">
    <property type="entry name" value="Amidohydro-rel"/>
</dbReference>
<dbReference type="GO" id="GO:0005737">
    <property type="term" value="C:cytoplasm"/>
    <property type="evidence" value="ECO:0007669"/>
    <property type="project" value="TreeGrafter"/>
</dbReference>
<dbReference type="SUPFAM" id="SSF51556">
    <property type="entry name" value="Metallo-dependent hydrolases"/>
    <property type="match status" value="1"/>
</dbReference>
<evidence type="ECO:0000256" key="1">
    <source>
        <dbReference type="ARBA" id="ARBA00023239"/>
    </source>
</evidence>
<evidence type="ECO:0000259" key="2">
    <source>
        <dbReference type="Pfam" id="PF04909"/>
    </source>
</evidence>
<dbReference type="EMBL" id="CAFBMH010000001">
    <property type="protein sequence ID" value="CAB4888720.1"/>
    <property type="molecule type" value="Genomic_DNA"/>
</dbReference>
<sequence>MAMSFDELTANASFTKNVKGQFTLLPDPPRADREYLMISCDDHIVEPPDTFTGRVPKHLAERAPRVIENADGSEQWLFDGELMPNVGFNAVAGRPVAEYSFDPTRFDQMRKGSWDVASRIDDMNLDGVYGSLCFPSFIPGFAGQRLYNVAKDTELAVACTRAWNDWMLDEWCGYAPDRLIPSQLPIWSDPILAAAEIRKNAERGFKAISFSEGPHLLGYPSLHTGYWDPVMEACQETSTVVCLHVGSSGTSPATAPDAPSDAVGALFFAYAMYSAVDWLFSKIPVRYPDIQICLSEGGIGWVAGLIDRFEHMNQYSSMYGTWDGIELTPAEVFKRNFWFCAIDDPSSFLQTEVIGVNNIMVESDYPHADTTWPHTQDKLHAQIAHLSRADRDRICWGNAAELFDLEVPASLIADPNSF</sequence>
<dbReference type="InterPro" id="IPR032465">
    <property type="entry name" value="ACMSD"/>
</dbReference>
<evidence type="ECO:0000313" key="4">
    <source>
        <dbReference type="EMBL" id="CAB4812907.1"/>
    </source>
</evidence>
<reference evidence="3" key="1">
    <citation type="submission" date="2020-05" db="EMBL/GenBank/DDBJ databases">
        <authorList>
            <person name="Chiriac C."/>
            <person name="Salcher M."/>
            <person name="Ghai R."/>
            <person name="Kavagutti S V."/>
        </authorList>
    </citation>
    <scope>NUCLEOTIDE SEQUENCE</scope>
</reference>
<organism evidence="3">
    <name type="scientific">freshwater metagenome</name>
    <dbReference type="NCBI Taxonomy" id="449393"/>
    <lineage>
        <taxon>unclassified sequences</taxon>
        <taxon>metagenomes</taxon>
        <taxon>ecological metagenomes</taxon>
    </lineage>
</organism>
<dbReference type="AlphaFoldDB" id="A0A6J6S457"/>
<dbReference type="EMBL" id="CAFBOS010000006">
    <property type="protein sequence ID" value="CAB4978148.1"/>
    <property type="molecule type" value="Genomic_DNA"/>
</dbReference>
<evidence type="ECO:0000313" key="3">
    <source>
        <dbReference type="EMBL" id="CAB4729566.1"/>
    </source>
</evidence>
<evidence type="ECO:0000313" key="6">
    <source>
        <dbReference type="EMBL" id="CAB4978148.1"/>
    </source>
</evidence>
<dbReference type="PANTHER" id="PTHR21240:SF28">
    <property type="entry name" value="ISO-OROTATE DECARBOXYLASE (EUROFUNG)"/>
    <property type="match status" value="1"/>
</dbReference>
<dbReference type="GO" id="GO:0016787">
    <property type="term" value="F:hydrolase activity"/>
    <property type="evidence" value="ECO:0007669"/>
    <property type="project" value="InterPro"/>
</dbReference>
<gene>
    <name evidence="3" type="ORF">UFOPK2754_00381</name>
    <name evidence="4" type="ORF">UFOPK3139_00123</name>
    <name evidence="5" type="ORF">UFOPK3543_00061</name>
    <name evidence="6" type="ORF">UFOPK3967_00180</name>
</gene>
<evidence type="ECO:0000313" key="5">
    <source>
        <dbReference type="EMBL" id="CAB4888720.1"/>
    </source>
</evidence>
<keyword evidence="1" id="KW-0456">Lyase</keyword>
<name>A0A6J6S457_9ZZZZ</name>